<proteinExistence type="predicted"/>
<organism evidence="1">
    <name type="scientific">Rhizophora mucronata</name>
    <name type="common">Asiatic mangrove</name>
    <dbReference type="NCBI Taxonomy" id="61149"/>
    <lineage>
        <taxon>Eukaryota</taxon>
        <taxon>Viridiplantae</taxon>
        <taxon>Streptophyta</taxon>
        <taxon>Embryophyta</taxon>
        <taxon>Tracheophyta</taxon>
        <taxon>Spermatophyta</taxon>
        <taxon>Magnoliopsida</taxon>
        <taxon>eudicotyledons</taxon>
        <taxon>Gunneridae</taxon>
        <taxon>Pentapetalae</taxon>
        <taxon>rosids</taxon>
        <taxon>fabids</taxon>
        <taxon>Malpighiales</taxon>
        <taxon>Rhizophoraceae</taxon>
        <taxon>Rhizophora</taxon>
    </lineage>
</organism>
<protein>
    <submittedName>
        <fullName evidence="1">Uncharacterized protein</fullName>
    </submittedName>
</protein>
<reference evidence="1" key="1">
    <citation type="submission" date="2018-02" db="EMBL/GenBank/DDBJ databases">
        <title>Rhizophora mucronata_Transcriptome.</title>
        <authorList>
            <person name="Meera S.P."/>
            <person name="Sreeshan A."/>
            <person name="Augustine A."/>
        </authorList>
    </citation>
    <scope>NUCLEOTIDE SEQUENCE</scope>
    <source>
        <tissue evidence="1">Leaf</tissue>
    </source>
</reference>
<name>A0A2P2QVM9_RHIMU</name>
<dbReference type="AlphaFoldDB" id="A0A2P2QVM9"/>
<sequence length="53" mass="6032">MHICKHCYVDYFSFHNNVSVHVVNADNLSVCVVSAQGYNVDKYCKCGNVDDLY</sequence>
<dbReference type="EMBL" id="GGEC01090588">
    <property type="protein sequence ID" value="MBX71072.1"/>
    <property type="molecule type" value="Transcribed_RNA"/>
</dbReference>
<accession>A0A2P2QVM9</accession>
<evidence type="ECO:0000313" key="1">
    <source>
        <dbReference type="EMBL" id="MBX71072.1"/>
    </source>
</evidence>